<feature type="region of interest" description="Disordered" evidence="4">
    <location>
        <begin position="1"/>
        <end position="25"/>
    </location>
</feature>
<dbReference type="InterPro" id="IPR030190">
    <property type="entry name" value="MacA_alpha-hairpin_sf"/>
</dbReference>
<feature type="domain" description="Multidrug resistance protein MdtA-like alpha-helical hairpin" evidence="6">
    <location>
        <begin position="169"/>
        <end position="235"/>
    </location>
</feature>
<evidence type="ECO:0000256" key="3">
    <source>
        <dbReference type="SAM" id="Coils"/>
    </source>
</evidence>
<feature type="coiled-coil region" evidence="3">
    <location>
        <begin position="260"/>
        <end position="301"/>
    </location>
</feature>
<dbReference type="GO" id="GO:0019898">
    <property type="term" value="C:extrinsic component of membrane"/>
    <property type="evidence" value="ECO:0007669"/>
    <property type="project" value="InterPro"/>
</dbReference>
<keyword evidence="2 3" id="KW-0175">Coiled coil</keyword>
<dbReference type="AlphaFoldDB" id="A0AA96WBK2"/>
<evidence type="ECO:0000256" key="4">
    <source>
        <dbReference type="SAM" id="MobiDB-lite"/>
    </source>
</evidence>
<organism evidence="8">
    <name type="scientific">Leptolyngbya sp. NK1-12</name>
    <dbReference type="NCBI Taxonomy" id="2547451"/>
    <lineage>
        <taxon>Bacteria</taxon>
        <taxon>Bacillati</taxon>
        <taxon>Cyanobacteriota</taxon>
        <taxon>Cyanophyceae</taxon>
        <taxon>Leptolyngbyales</taxon>
        <taxon>Leptolyngbyaceae</taxon>
        <taxon>Leptolyngbya group</taxon>
        <taxon>Leptolyngbya</taxon>
    </lineage>
</organism>
<dbReference type="PANTHER" id="PTHR32347">
    <property type="entry name" value="EFFLUX SYSTEM COMPONENT YKNX-RELATED"/>
    <property type="match status" value="1"/>
</dbReference>
<dbReference type="PANTHER" id="PTHR32347:SF23">
    <property type="entry name" value="BLL5650 PROTEIN"/>
    <property type="match status" value="1"/>
</dbReference>
<dbReference type="SUPFAM" id="SSF111369">
    <property type="entry name" value="HlyD-like secretion proteins"/>
    <property type="match status" value="3"/>
</dbReference>
<comment type="subcellular location">
    <subcellularLocation>
        <location evidence="1">Cell envelope</location>
    </subcellularLocation>
</comment>
<reference evidence="8" key="1">
    <citation type="submission" date="2020-05" db="EMBL/GenBank/DDBJ databases">
        <authorList>
            <person name="Zhu T."/>
            <person name="Keshari N."/>
            <person name="Lu X."/>
        </authorList>
    </citation>
    <scope>NUCLEOTIDE SEQUENCE</scope>
    <source>
        <strain evidence="8">NK1-12</strain>
    </source>
</reference>
<evidence type="ECO:0000256" key="5">
    <source>
        <dbReference type="SAM" id="Phobius"/>
    </source>
</evidence>
<dbReference type="GO" id="GO:0030313">
    <property type="term" value="C:cell envelope"/>
    <property type="evidence" value="ECO:0007669"/>
    <property type="project" value="UniProtKB-SubCell"/>
</dbReference>
<gene>
    <name evidence="8" type="ORF">HJG54_02855</name>
</gene>
<dbReference type="GO" id="GO:0015562">
    <property type="term" value="F:efflux transmembrane transporter activity"/>
    <property type="evidence" value="ECO:0007669"/>
    <property type="project" value="InterPro"/>
</dbReference>
<dbReference type="Gene3D" id="6.10.140.1990">
    <property type="match status" value="1"/>
</dbReference>
<dbReference type="Gene3D" id="2.40.50.100">
    <property type="match status" value="2"/>
</dbReference>
<keyword evidence="5" id="KW-0472">Membrane</keyword>
<name>A0AA96WBK2_9CYAN</name>
<accession>A0AA96WBK2</accession>
<dbReference type="InterPro" id="IPR058624">
    <property type="entry name" value="MdtA-like_HH"/>
</dbReference>
<dbReference type="GO" id="GO:1990961">
    <property type="term" value="P:xenobiotic detoxification by transmembrane export across the plasma membrane"/>
    <property type="evidence" value="ECO:0007669"/>
    <property type="project" value="InterPro"/>
</dbReference>
<feature type="coiled-coil region" evidence="3">
    <location>
        <begin position="103"/>
        <end position="190"/>
    </location>
</feature>
<keyword evidence="5" id="KW-1133">Transmembrane helix</keyword>
<dbReference type="InterPro" id="IPR050465">
    <property type="entry name" value="UPF0194_transport"/>
</dbReference>
<evidence type="ECO:0000259" key="7">
    <source>
        <dbReference type="Pfam" id="PF25917"/>
    </source>
</evidence>
<dbReference type="EMBL" id="CP053586">
    <property type="protein sequence ID" value="WNZ21910.1"/>
    <property type="molecule type" value="Genomic_DNA"/>
</dbReference>
<dbReference type="RefSeq" id="WP_316433237.1">
    <property type="nucleotide sequence ID" value="NZ_CP053586.1"/>
</dbReference>
<evidence type="ECO:0000256" key="2">
    <source>
        <dbReference type="ARBA" id="ARBA00023054"/>
    </source>
</evidence>
<dbReference type="Pfam" id="PF25917">
    <property type="entry name" value="BSH_RND"/>
    <property type="match status" value="1"/>
</dbReference>
<dbReference type="Gene3D" id="2.40.30.170">
    <property type="match status" value="1"/>
</dbReference>
<proteinExistence type="predicted"/>
<protein>
    <submittedName>
        <fullName evidence="8">HlyD family secretion protein</fullName>
    </submittedName>
</protein>
<dbReference type="GO" id="GO:1990195">
    <property type="term" value="C:macrolide transmembrane transporter complex"/>
    <property type="evidence" value="ECO:0007669"/>
    <property type="project" value="InterPro"/>
</dbReference>
<keyword evidence="5" id="KW-0812">Transmembrane</keyword>
<evidence type="ECO:0000313" key="8">
    <source>
        <dbReference type="EMBL" id="WNZ21910.1"/>
    </source>
</evidence>
<sequence length="424" mass="46059">MAQTLPGPQTGSQRQLEPAEGRDSPKRLAKIRRLLPLGLAVVGAGAAAWYFFSRPESDALEFSGRIEGYETDIGAKVPGRVIDVTVREGAEVRQGQLLVKLDDDEIQAQVAGAEARIRAAKQQEQNARLQLSVIESQITEAELRWQQSKGDTTGRISQAEAQVATATAQLKQAEAQAIEAQAQLNLARTDRDRYAQLVQDGAVTQQQYDQRETTYQAAQATLESRQAAVAAAQRQVNAAQGNLTQSQTTSLNPDINTAQLNRLTTQLKQAQAELKAAQAEVANVEAERNRIQAQLKELTINSPINGVVTSRSVEPGVVVTAGKTLLSVLDLNTVYMRGFIPQGDIGNVRVGQTARVYLDSNPDQPLNARVAAVDAEASFTPENIYFKKDRVQQVFGVRLAIEEPGGFAKPGMPADAEILVERER</sequence>
<feature type="transmembrane region" description="Helical" evidence="5">
    <location>
        <begin position="34"/>
        <end position="52"/>
    </location>
</feature>
<evidence type="ECO:0000259" key="6">
    <source>
        <dbReference type="Pfam" id="PF25876"/>
    </source>
</evidence>
<dbReference type="PRINTS" id="PR01490">
    <property type="entry name" value="RTXTOXIND"/>
</dbReference>
<feature type="domain" description="Multidrug resistance protein MdtA-like barrel-sandwich hybrid" evidence="7">
    <location>
        <begin position="72"/>
        <end position="329"/>
    </location>
</feature>
<evidence type="ECO:0000256" key="1">
    <source>
        <dbReference type="ARBA" id="ARBA00004196"/>
    </source>
</evidence>
<dbReference type="Pfam" id="PF25876">
    <property type="entry name" value="HH_MFP_RND"/>
    <property type="match status" value="1"/>
</dbReference>
<feature type="compositionally biased region" description="Polar residues" evidence="4">
    <location>
        <begin position="1"/>
        <end position="15"/>
    </location>
</feature>
<dbReference type="InterPro" id="IPR058625">
    <property type="entry name" value="MdtA-like_BSH"/>
</dbReference>